<feature type="transmembrane region" description="Helical" evidence="1">
    <location>
        <begin position="64"/>
        <end position="83"/>
    </location>
</feature>
<dbReference type="Gene3D" id="2.60.40.1630">
    <property type="entry name" value="bacillus anthracis domain"/>
    <property type="match status" value="1"/>
</dbReference>
<evidence type="ECO:0000259" key="3">
    <source>
        <dbReference type="Pfam" id="PF18705"/>
    </source>
</evidence>
<evidence type="ECO:0008006" key="6">
    <source>
        <dbReference type="Google" id="ProtNLM"/>
    </source>
</evidence>
<dbReference type="RefSeq" id="WP_090924211.1">
    <property type="nucleotide sequence ID" value="NZ_FMVM01000020.1"/>
</dbReference>
<gene>
    <name evidence="4" type="ORF">SAMN05720606_12019</name>
</gene>
<dbReference type="Pfam" id="PF18705">
    <property type="entry name" value="DUF5643"/>
    <property type="match status" value="1"/>
</dbReference>
<dbReference type="Pfam" id="PF13786">
    <property type="entry name" value="DUF4179"/>
    <property type="match status" value="1"/>
</dbReference>
<dbReference type="InterPro" id="IPR025436">
    <property type="entry name" value="DUF4179"/>
</dbReference>
<reference evidence="5" key="1">
    <citation type="submission" date="2016-10" db="EMBL/GenBank/DDBJ databases">
        <authorList>
            <person name="Varghese N."/>
            <person name="Submissions S."/>
        </authorList>
    </citation>
    <scope>NUCLEOTIDE SEQUENCE [LARGE SCALE GENOMIC DNA]</scope>
    <source>
        <strain evidence="5">BL9</strain>
    </source>
</reference>
<evidence type="ECO:0000259" key="2">
    <source>
        <dbReference type="Pfam" id="PF13786"/>
    </source>
</evidence>
<keyword evidence="1" id="KW-0812">Transmembrane</keyword>
<dbReference type="InterPro" id="IPR040680">
    <property type="entry name" value="DUF5643"/>
</dbReference>
<evidence type="ECO:0000313" key="5">
    <source>
        <dbReference type="Proteomes" id="UP000198538"/>
    </source>
</evidence>
<sequence length="375" mass="41341">MSNSFNLDQKLKEQAKERPAMSKIVRNRIDATLDSLPESASQMNIESFQAHPSRRVHKGLRRTAGVAVAAGVLGLTVFASGFVSPAMADSLRNIPLIGSLFSSIEADMGLRTAGNEGLTTPVNSSFTYQDVKFKVLETVYDGTRAAFLVHVTAPNLNQGMYDNGKDIVKLSSGVENVFFDVNGSRPDSGLFYSSAGANEPDTLLFEQVIPADHTGAIPDQFEAKVKLKLQGMDHEFELTVPFTKSTTDTHNVQPNSTIENDLYTVTVNKAEVTPITTRLTASIALKGEETLSKKEEKQLREIRFAVYDDQGRQLTALSGEGAYQANQLNWENIYATTAKDVKYLIVKPFKVKDDFAEEVKDDQFIKGMEMKIQLP</sequence>
<organism evidence="4 5">
    <name type="scientific">Paenibacillus polysaccharolyticus</name>
    <dbReference type="NCBI Taxonomy" id="582692"/>
    <lineage>
        <taxon>Bacteria</taxon>
        <taxon>Bacillati</taxon>
        <taxon>Bacillota</taxon>
        <taxon>Bacilli</taxon>
        <taxon>Bacillales</taxon>
        <taxon>Paenibacillaceae</taxon>
        <taxon>Paenibacillus</taxon>
    </lineage>
</organism>
<dbReference type="Proteomes" id="UP000198538">
    <property type="component" value="Unassembled WGS sequence"/>
</dbReference>
<proteinExistence type="predicted"/>
<protein>
    <recommendedName>
        <fullName evidence="6">DUF4179 domain-containing protein</fullName>
    </recommendedName>
</protein>
<keyword evidence="5" id="KW-1185">Reference proteome</keyword>
<accession>A0A1G5L637</accession>
<dbReference type="AlphaFoldDB" id="A0A1G5L637"/>
<evidence type="ECO:0000313" key="4">
    <source>
        <dbReference type="EMBL" id="SCZ07911.1"/>
    </source>
</evidence>
<keyword evidence="1" id="KW-1133">Transmembrane helix</keyword>
<evidence type="ECO:0000256" key="1">
    <source>
        <dbReference type="SAM" id="Phobius"/>
    </source>
</evidence>
<name>A0A1G5L637_9BACL</name>
<keyword evidence="1" id="KW-0472">Membrane</keyword>
<dbReference type="STRING" id="582692.SAMN05720606_12019"/>
<feature type="domain" description="DUF4179" evidence="2">
    <location>
        <begin position="63"/>
        <end position="148"/>
    </location>
</feature>
<feature type="domain" description="DUF5643" evidence="3">
    <location>
        <begin position="250"/>
        <end position="372"/>
    </location>
</feature>
<dbReference type="EMBL" id="FMVM01000020">
    <property type="protein sequence ID" value="SCZ07911.1"/>
    <property type="molecule type" value="Genomic_DNA"/>
</dbReference>
<dbReference type="Gene3D" id="2.60.40.1640">
    <property type="entry name" value="Conserved domain protein"/>
    <property type="match status" value="1"/>
</dbReference>